<dbReference type="InterPro" id="IPR011606">
    <property type="entry name" value="Brnchd-chn_aa_trnsp_permease"/>
</dbReference>
<dbReference type="GO" id="GO:0005886">
    <property type="term" value="C:plasma membrane"/>
    <property type="evidence" value="ECO:0007669"/>
    <property type="project" value="UniProtKB-SubCell"/>
</dbReference>
<feature type="transmembrane region" description="Helical" evidence="9">
    <location>
        <begin position="32"/>
        <end position="54"/>
    </location>
</feature>
<keyword evidence="6 9" id="KW-1133">Transmembrane helix</keyword>
<keyword evidence="5 9" id="KW-0812">Transmembrane</keyword>
<keyword evidence="7 9" id="KW-0472">Membrane</keyword>
<gene>
    <name evidence="10" type="ORF">N868_01985</name>
</gene>
<reference evidence="10 11" key="1">
    <citation type="submission" date="2013-08" db="EMBL/GenBank/DDBJ databases">
        <title>Genome sequencing of Cellulomonas carbonis T26.</title>
        <authorList>
            <person name="Chen F."/>
            <person name="Li Y."/>
            <person name="Wang G."/>
        </authorList>
    </citation>
    <scope>NUCLEOTIDE SEQUENCE [LARGE SCALE GENOMIC DNA]</scope>
    <source>
        <strain evidence="10 11">T26</strain>
    </source>
</reference>
<evidence type="ECO:0000313" key="11">
    <source>
        <dbReference type="Proteomes" id="UP000029839"/>
    </source>
</evidence>
<evidence type="ECO:0000313" key="10">
    <source>
        <dbReference type="EMBL" id="KGM12165.1"/>
    </source>
</evidence>
<comment type="subcellular location">
    <subcellularLocation>
        <location evidence="1">Cell membrane</location>
        <topology evidence="1">Multi-pass membrane protein</topology>
    </subcellularLocation>
</comment>
<comment type="caution">
    <text evidence="10">The sequence shown here is derived from an EMBL/GenBank/DDBJ whole genome shotgun (WGS) entry which is preliminary data.</text>
</comment>
<protein>
    <submittedName>
        <fullName evidence="10">AzlC family protein</fullName>
    </submittedName>
</protein>
<feature type="transmembrane region" description="Helical" evidence="9">
    <location>
        <begin position="146"/>
        <end position="167"/>
    </location>
</feature>
<keyword evidence="3" id="KW-0813">Transport</keyword>
<dbReference type="PANTHER" id="PTHR34979">
    <property type="entry name" value="INNER MEMBRANE PROTEIN YGAZ"/>
    <property type="match status" value="1"/>
</dbReference>
<reference evidence="10 11" key="2">
    <citation type="journal article" date="2015" name="Stand. Genomic Sci.">
        <title>Draft genome sequence of Cellulomonas carbonis T26(T) and comparative analysis of six Cellulomonas genomes.</title>
        <authorList>
            <person name="Zhuang W."/>
            <person name="Zhang S."/>
            <person name="Xia X."/>
            <person name="Wang G."/>
        </authorList>
    </citation>
    <scope>NUCLEOTIDE SEQUENCE [LARGE SCALE GENOMIC DNA]</scope>
    <source>
        <strain evidence="10 11">T26</strain>
    </source>
</reference>
<organism evidence="10 11">
    <name type="scientific">Cellulomonas carbonis T26</name>
    <dbReference type="NCBI Taxonomy" id="947969"/>
    <lineage>
        <taxon>Bacteria</taxon>
        <taxon>Bacillati</taxon>
        <taxon>Actinomycetota</taxon>
        <taxon>Actinomycetes</taxon>
        <taxon>Micrococcales</taxon>
        <taxon>Cellulomonadaceae</taxon>
        <taxon>Cellulomonas</taxon>
    </lineage>
</organism>
<comment type="similarity">
    <text evidence="2">Belongs to the AzlC family.</text>
</comment>
<evidence type="ECO:0000256" key="4">
    <source>
        <dbReference type="ARBA" id="ARBA00022475"/>
    </source>
</evidence>
<keyword evidence="11" id="KW-1185">Reference proteome</keyword>
<feature type="region of interest" description="Disordered" evidence="8">
    <location>
        <begin position="1"/>
        <end position="23"/>
    </location>
</feature>
<feature type="compositionally biased region" description="Acidic residues" evidence="8">
    <location>
        <begin position="9"/>
        <end position="18"/>
    </location>
</feature>
<evidence type="ECO:0000256" key="2">
    <source>
        <dbReference type="ARBA" id="ARBA00010735"/>
    </source>
</evidence>
<proteinExistence type="inferred from homology"/>
<dbReference type="AlphaFoldDB" id="A0A0A0BW25"/>
<evidence type="ECO:0000256" key="9">
    <source>
        <dbReference type="SAM" id="Phobius"/>
    </source>
</evidence>
<evidence type="ECO:0000256" key="5">
    <source>
        <dbReference type="ARBA" id="ARBA00022692"/>
    </source>
</evidence>
<evidence type="ECO:0000256" key="8">
    <source>
        <dbReference type="SAM" id="MobiDB-lite"/>
    </source>
</evidence>
<dbReference type="GO" id="GO:1903785">
    <property type="term" value="P:L-valine transmembrane transport"/>
    <property type="evidence" value="ECO:0007669"/>
    <property type="project" value="TreeGrafter"/>
</dbReference>
<name>A0A0A0BW25_9CELL</name>
<accession>A0A0A0BW25</accession>
<dbReference type="Pfam" id="PF03591">
    <property type="entry name" value="AzlC"/>
    <property type="match status" value="1"/>
</dbReference>
<sequence length="171" mass="16984">MTAPHGEGSVEEPVEQPVEELGSRRRAAARQAASVSLATGVYGVSFGALSVAAGLDLAQTVALSLLMFTGGSQFAFIGVLGAGGSGVAAVATAALLGARNALYGAVLAPLLRARGLRGLAAAHVTIDESTAVAQAQPDAATARAGFWWTGLGVLALWNVFTVVGAVVGDAL</sequence>
<dbReference type="PANTHER" id="PTHR34979:SF1">
    <property type="entry name" value="INNER MEMBRANE PROTEIN YGAZ"/>
    <property type="match status" value="1"/>
</dbReference>
<feature type="transmembrane region" description="Helical" evidence="9">
    <location>
        <begin position="74"/>
        <end position="96"/>
    </location>
</feature>
<dbReference type="EMBL" id="AXCY01000008">
    <property type="protein sequence ID" value="KGM12165.1"/>
    <property type="molecule type" value="Genomic_DNA"/>
</dbReference>
<keyword evidence="4" id="KW-1003">Cell membrane</keyword>
<dbReference type="Proteomes" id="UP000029839">
    <property type="component" value="Unassembled WGS sequence"/>
</dbReference>
<evidence type="ECO:0000256" key="1">
    <source>
        <dbReference type="ARBA" id="ARBA00004651"/>
    </source>
</evidence>
<feature type="non-terminal residue" evidence="10">
    <location>
        <position position="171"/>
    </location>
</feature>
<evidence type="ECO:0000256" key="6">
    <source>
        <dbReference type="ARBA" id="ARBA00022989"/>
    </source>
</evidence>
<evidence type="ECO:0000256" key="7">
    <source>
        <dbReference type="ARBA" id="ARBA00023136"/>
    </source>
</evidence>
<evidence type="ECO:0000256" key="3">
    <source>
        <dbReference type="ARBA" id="ARBA00022448"/>
    </source>
</evidence>